<dbReference type="AlphaFoldDB" id="A0AAD9MNZ5"/>
<dbReference type="SMART" id="SM00368">
    <property type="entry name" value="LRR_RI"/>
    <property type="match status" value="9"/>
</dbReference>
<dbReference type="Proteomes" id="UP001208570">
    <property type="component" value="Unassembled WGS sequence"/>
</dbReference>
<sequence>MSEIKETIARYEKACKEERTKPNLYFMKVLQQEKAACEEEQHDAMRLYLAGNNKLISDYRITDADCVVIYKWLRNDLYVVSLDLRYNNITDDGIFHIAKLMQETANLQDVNLMCNDFGKDGAKHLAEALLKNETLKTLRLNGNKIGNEGGMYFAQALQVNLTLKSLDLGDTDLKTESLIALATVLNYNQSLKVLNINRPILFTQQEEPTIHFAKMLKVNKSLKELHMQKFDMRDFGVKWIAEHMFDNCALTYLNLSCNRITRDGAKELAKLLKYNTPLKVLDLGFNRLGDDGARHLAEALATYNTNLTTLVLVSNEINGKGLVDIADCMQMNTALSNVYIWGNNLEESACIAFASLLESGRLEPKKTDVQSYVVDGVTYLSEVSNGLRKDYYWAPTHGENASPDLKKFAMKPN</sequence>
<dbReference type="InterPro" id="IPR032675">
    <property type="entry name" value="LRR_dom_sf"/>
</dbReference>
<evidence type="ECO:0000313" key="4">
    <source>
        <dbReference type="Proteomes" id="UP001208570"/>
    </source>
</evidence>
<accession>A0AAD9MNZ5</accession>
<keyword evidence="2" id="KW-0175">Coiled coil</keyword>
<name>A0AAD9MNZ5_9ANNE</name>
<protein>
    <recommendedName>
        <fullName evidence="5">Leucine-rich repeat-containing protein 34</fullName>
    </recommendedName>
</protein>
<dbReference type="Pfam" id="PF13516">
    <property type="entry name" value="LRR_6"/>
    <property type="match status" value="7"/>
</dbReference>
<evidence type="ECO:0000256" key="1">
    <source>
        <dbReference type="ARBA" id="ARBA00022737"/>
    </source>
</evidence>
<dbReference type="SUPFAM" id="SSF52047">
    <property type="entry name" value="RNI-like"/>
    <property type="match status" value="1"/>
</dbReference>
<feature type="coiled-coil region" evidence="2">
    <location>
        <begin position="1"/>
        <end position="47"/>
    </location>
</feature>
<dbReference type="InterPro" id="IPR001611">
    <property type="entry name" value="Leu-rich_rpt"/>
</dbReference>
<gene>
    <name evidence="3" type="ORF">LSH36_1249g00031</name>
</gene>
<evidence type="ECO:0000313" key="3">
    <source>
        <dbReference type="EMBL" id="KAK2140782.1"/>
    </source>
</evidence>
<comment type="caution">
    <text evidence="3">The sequence shown here is derived from an EMBL/GenBank/DDBJ whole genome shotgun (WGS) entry which is preliminary data.</text>
</comment>
<dbReference type="PANTHER" id="PTHR24111">
    <property type="entry name" value="LEUCINE-RICH REPEAT-CONTAINING PROTEIN 34"/>
    <property type="match status" value="1"/>
</dbReference>
<organism evidence="3 4">
    <name type="scientific">Paralvinella palmiformis</name>
    <dbReference type="NCBI Taxonomy" id="53620"/>
    <lineage>
        <taxon>Eukaryota</taxon>
        <taxon>Metazoa</taxon>
        <taxon>Spiralia</taxon>
        <taxon>Lophotrochozoa</taxon>
        <taxon>Annelida</taxon>
        <taxon>Polychaeta</taxon>
        <taxon>Sedentaria</taxon>
        <taxon>Canalipalpata</taxon>
        <taxon>Terebellida</taxon>
        <taxon>Terebelliformia</taxon>
        <taxon>Alvinellidae</taxon>
        <taxon>Paralvinella</taxon>
    </lineage>
</organism>
<dbReference type="Gene3D" id="3.80.10.10">
    <property type="entry name" value="Ribonuclease Inhibitor"/>
    <property type="match status" value="3"/>
</dbReference>
<dbReference type="PANTHER" id="PTHR24111:SF0">
    <property type="entry name" value="LEUCINE-RICH REPEAT-CONTAINING PROTEIN"/>
    <property type="match status" value="1"/>
</dbReference>
<keyword evidence="1" id="KW-0677">Repeat</keyword>
<evidence type="ECO:0000256" key="2">
    <source>
        <dbReference type="SAM" id="Coils"/>
    </source>
</evidence>
<dbReference type="InterPro" id="IPR052201">
    <property type="entry name" value="LRR-containing_regulator"/>
</dbReference>
<reference evidence="3" key="1">
    <citation type="journal article" date="2023" name="Mol. Biol. Evol.">
        <title>Third-Generation Sequencing Reveals the Adaptive Role of the Epigenome in Three Deep-Sea Polychaetes.</title>
        <authorList>
            <person name="Perez M."/>
            <person name="Aroh O."/>
            <person name="Sun Y."/>
            <person name="Lan Y."/>
            <person name="Juniper S.K."/>
            <person name="Young C.R."/>
            <person name="Angers B."/>
            <person name="Qian P.Y."/>
        </authorList>
    </citation>
    <scope>NUCLEOTIDE SEQUENCE</scope>
    <source>
        <strain evidence="3">P08H-3</strain>
    </source>
</reference>
<proteinExistence type="predicted"/>
<dbReference type="EMBL" id="JAODUP010001250">
    <property type="protein sequence ID" value="KAK2140782.1"/>
    <property type="molecule type" value="Genomic_DNA"/>
</dbReference>
<evidence type="ECO:0008006" key="5">
    <source>
        <dbReference type="Google" id="ProtNLM"/>
    </source>
</evidence>
<keyword evidence="4" id="KW-1185">Reference proteome</keyword>